<reference evidence="2" key="1">
    <citation type="journal article" date="2013" name="Genome Announc.">
        <title>Complete genome sequence of Mycoplasma cynos strain C142.</title>
        <authorList>
            <person name="Walker C.A."/>
            <person name="Mannering S.A."/>
            <person name="Shields S."/>
            <person name="Blake D.P."/>
            <person name="Brownlie J."/>
        </authorList>
    </citation>
    <scope>NUCLEOTIDE SEQUENCE [LARGE SCALE GENOMIC DNA]</scope>
    <source>
        <strain evidence="2">C142</strain>
    </source>
</reference>
<organism evidence="1 2">
    <name type="scientific">Mycoplasmopsis cynos (strain C142)</name>
    <name type="common">Mycoplasma cynos</name>
    <dbReference type="NCBI Taxonomy" id="1246955"/>
    <lineage>
        <taxon>Bacteria</taxon>
        <taxon>Bacillati</taxon>
        <taxon>Mycoplasmatota</taxon>
        <taxon>Mycoplasmoidales</taxon>
        <taxon>Metamycoplasmataceae</taxon>
        <taxon>Mycoplasmopsis</taxon>
    </lineage>
</organism>
<dbReference type="EMBL" id="HF559394">
    <property type="protein sequence ID" value="CCP24032.1"/>
    <property type="molecule type" value="Genomic_DNA"/>
</dbReference>
<dbReference type="STRING" id="1246955.MCYN_0300"/>
<dbReference type="AlphaFoldDB" id="L0RVD1"/>
<evidence type="ECO:0000313" key="2">
    <source>
        <dbReference type="Proteomes" id="UP000010466"/>
    </source>
</evidence>
<gene>
    <name evidence="1" type="primary">MCYN0300</name>
    <name evidence="1" type="ordered locus">MCYN_0300</name>
</gene>
<dbReference type="HOGENOM" id="CLU_3082005_0_0_14"/>
<dbReference type="KEGG" id="mcy:MCYN_0300"/>
<keyword evidence="2" id="KW-1185">Reference proteome</keyword>
<proteinExistence type="predicted"/>
<evidence type="ECO:0000313" key="1">
    <source>
        <dbReference type="EMBL" id="CCP24032.1"/>
    </source>
</evidence>
<sequence>MSYIKHIFLKIKKITKDYILIINLSLFCLSGGMVDAADSKSVGAIRAGSSPV</sequence>
<accession>L0RVD1</accession>
<dbReference type="Proteomes" id="UP000010466">
    <property type="component" value="Chromosome"/>
</dbReference>
<protein>
    <submittedName>
        <fullName evidence="1">Uncharacterized protein</fullName>
    </submittedName>
</protein>
<name>L0RVD1_MYCC1</name>